<gene>
    <name evidence="2" type="ORF">GCM10007420_19420</name>
</gene>
<dbReference type="EMBL" id="BMFS01000008">
    <property type="protein sequence ID" value="GGH03217.1"/>
    <property type="molecule type" value="Genomic_DNA"/>
</dbReference>
<keyword evidence="1" id="KW-1133">Transmembrane helix</keyword>
<sequence length="62" mass="6509">MRKGVSDSPFCEHKASALASFISVLVCVCPISLTDTAIAAKARAFLHMGAVRGLASGRYVII</sequence>
<dbReference type="Proteomes" id="UP000648722">
    <property type="component" value="Unassembled WGS sequence"/>
</dbReference>
<keyword evidence="3" id="KW-1185">Reference proteome</keyword>
<accession>A0ABQ1XU21</accession>
<name>A0ABQ1XU21_9PROT</name>
<comment type="caution">
    <text evidence="2">The sequence shown here is derived from an EMBL/GenBank/DDBJ whole genome shotgun (WGS) entry which is preliminary data.</text>
</comment>
<evidence type="ECO:0000313" key="3">
    <source>
        <dbReference type="Proteomes" id="UP000648722"/>
    </source>
</evidence>
<evidence type="ECO:0000256" key="1">
    <source>
        <dbReference type="SAM" id="Phobius"/>
    </source>
</evidence>
<keyword evidence="1" id="KW-0812">Transmembrane</keyword>
<protein>
    <submittedName>
        <fullName evidence="2">Uncharacterized protein</fullName>
    </submittedName>
</protein>
<feature type="transmembrane region" description="Helical" evidence="1">
    <location>
        <begin position="15"/>
        <end position="33"/>
    </location>
</feature>
<organism evidence="2 3">
    <name type="scientific">Glycocaulis albus</name>
    <dbReference type="NCBI Taxonomy" id="1382801"/>
    <lineage>
        <taxon>Bacteria</taxon>
        <taxon>Pseudomonadati</taxon>
        <taxon>Pseudomonadota</taxon>
        <taxon>Alphaproteobacteria</taxon>
        <taxon>Maricaulales</taxon>
        <taxon>Maricaulaceae</taxon>
        <taxon>Glycocaulis</taxon>
    </lineage>
</organism>
<evidence type="ECO:0000313" key="2">
    <source>
        <dbReference type="EMBL" id="GGH03217.1"/>
    </source>
</evidence>
<reference evidence="3" key="1">
    <citation type="journal article" date="2019" name="Int. J. Syst. Evol. Microbiol.">
        <title>The Global Catalogue of Microorganisms (GCM) 10K type strain sequencing project: providing services to taxonomists for standard genome sequencing and annotation.</title>
        <authorList>
            <consortium name="The Broad Institute Genomics Platform"/>
            <consortium name="The Broad Institute Genome Sequencing Center for Infectious Disease"/>
            <person name="Wu L."/>
            <person name="Ma J."/>
        </authorList>
    </citation>
    <scope>NUCLEOTIDE SEQUENCE [LARGE SCALE GENOMIC DNA]</scope>
    <source>
        <strain evidence="3">CGMCC 1.12766</strain>
    </source>
</reference>
<proteinExistence type="predicted"/>
<keyword evidence="1" id="KW-0472">Membrane</keyword>